<dbReference type="PANTHER" id="PTHR41774:SF1">
    <property type="entry name" value="NGG1P INTERACTING FACTOR NIF3"/>
    <property type="match status" value="1"/>
</dbReference>
<dbReference type="Gene3D" id="3.30.70.120">
    <property type="match status" value="1"/>
</dbReference>
<reference evidence="1 2" key="1">
    <citation type="submission" date="2019-11" db="EMBL/GenBank/DDBJ databases">
        <title>Genome sequences of 17 halophilic strains isolated from different environments.</title>
        <authorList>
            <person name="Furrow R.E."/>
        </authorList>
    </citation>
    <scope>NUCLEOTIDE SEQUENCE [LARGE SCALE GENOMIC DNA]</scope>
    <source>
        <strain evidence="1 2">22511_23_Filter</strain>
    </source>
</reference>
<evidence type="ECO:0000313" key="1">
    <source>
        <dbReference type="EMBL" id="MYL21588.1"/>
    </source>
</evidence>
<comment type="caution">
    <text evidence="1">The sequence shown here is derived from an EMBL/GenBank/DDBJ whole genome shotgun (WGS) entry which is preliminary data.</text>
</comment>
<organism evidence="1 2">
    <name type="scientific">Halobacillus litoralis</name>
    <dbReference type="NCBI Taxonomy" id="45668"/>
    <lineage>
        <taxon>Bacteria</taxon>
        <taxon>Bacillati</taxon>
        <taxon>Bacillota</taxon>
        <taxon>Bacilli</taxon>
        <taxon>Bacillales</taxon>
        <taxon>Bacillaceae</taxon>
        <taxon>Halobacillus</taxon>
    </lineage>
</organism>
<accession>A0A845DWW3</accession>
<name>A0A845DWW3_9BACI</name>
<dbReference type="RefSeq" id="WP_160839417.1">
    <property type="nucleotide sequence ID" value="NZ_JAIVAK010000003.1"/>
</dbReference>
<dbReference type="EMBL" id="WMET01000005">
    <property type="protein sequence ID" value="MYL21588.1"/>
    <property type="molecule type" value="Genomic_DNA"/>
</dbReference>
<dbReference type="OrthoDB" id="1690807at2"/>
<gene>
    <name evidence="1" type="ORF">GLW04_16915</name>
</gene>
<proteinExistence type="predicted"/>
<evidence type="ECO:0000313" key="2">
    <source>
        <dbReference type="Proteomes" id="UP000460949"/>
    </source>
</evidence>
<dbReference type="InterPro" id="IPR036069">
    <property type="entry name" value="DUF34/NIF3_sf"/>
</dbReference>
<dbReference type="PANTHER" id="PTHR41774">
    <property type="match status" value="1"/>
</dbReference>
<dbReference type="InterPro" id="IPR015867">
    <property type="entry name" value="N-reg_PII/ATP_PRibTrfase_C"/>
</dbReference>
<dbReference type="SUPFAM" id="SSF102705">
    <property type="entry name" value="NIF3 (NGG1p interacting factor 3)-like"/>
    <property type="match status" value="1"/>
</dbReference>
<dbReference type="AlphaFoldDB" id="A0A845DWW3"/>
<sequence length="117" mass="13456">MKLVDIYRVKTYVIPEYADKVIQSVLSVDELQVGQYKNVMWQTKDGMEQFVPSGTAVPTEGKKGEKERVTSFRIEFSIPRDEGLLTKVIEQGIYAAHPWDEPVVQVTEEREARKHES</sequence>
<protein>
    <submittedName>
        <fullName evidence="1">Uncharacterized protein</fullName>
    </submittedName>
</protein>
<dbReference type="Proteomes" id="UP000460949">
    <property type="component" value="Unassembled WGS sequence"/>
</dbReference>